<accession>A0A2R6WXD5</accession>
<name>A0A2R6WXD5_MARPO</name>
<dbReference type="EMBL" id="KZ772723">
    <property type="protein sequence ID" value="PTQ38505.1"/>
    <property type="molecule type" value="Genomic_DNA"/>
</dbReference>
<evidence type="ECO:0000313" key="2">
    <source>
        <dbReference type="Proteomes" id="UP000244005"/>
    </source>
</evidence>
<gene>
    <name evidence="1" type="ORF">MARPO_0051s0103</name>
</gene>
<proteinExistence type="predicted"/>
<organism evidence="1 2">
    <name type="scientific">Marchantia polymorpha</name>
    <name type="common">Common liverwort</name>
    <name type="synonym">Marchantia aquatica</name>
    <dbReference type="NCBI Taxonomy" id="3197"/>
    <lineage>
        <taxon>Eukaryota</taxon>
        <taxon>Viridiplantae</taxon>
        <taxon>Streptophyta</taxon>
        <taxon>Embryophyta</taxon>
        <taxon>Marchantiophyta</taxon>
        <taxon>Marchantiopsida</taxon>
        <taxon>Marchantiidae</taxon>
        <taxon>Marchantiales</taxon>
        <taxon>Marchantiaceae</taxon>
        <taxon>Marchantia</taxon>
    </lineage>
</organism>
<reference evidence="2" key="1">
    <citation type="journal article" date="2017" name="Cell">
        <title>Insights into land plant evolution garnered from the Marchantia polymorpha genome.</title>
        <authorList>
            <person name="Bowman J.L."/>
            <person name="Kohchi T."/>
            <person name="Yamato K.T."/>
            <person name="Jenkins J."/>
            <person name="Shu S."/>
            <person name="Ishizaki K."/>
            <person name="Yamaoka S."/>
            <person name="Nishihama R."/>
            <person name="Nakamura Y."/>
            <person name="Berger F."/>
            <person name="Adam C."/>
            <person name="Aki S.S."/>
            <person name="Althoff F."/>
            <person name="Araki T."/>
            <person name="Arteaga-Vazquez M.A."/>
            <person name="Balasubrmanian S."/>
            <person name="Barry K."/>
            <person name="Bauer D."/>
            <person name="Boehm C.R."/>
            <person name="Briginshaw L."/>
            <person name="Caballero-Perez J."/>
            <person name="Catarino B."/>
            <person name="Chen F."/>
            <person name="Chiyoda S."/>
            <person name="Chovatia M."/>
            <person name="Davies K.M."/>
            <person name="Delmans M."/>
            <person name="Demura T."/>
            <person name="Dierschke T."/>
            <person name="Dolan L."/>
            <person name="Dorantes-Acosta A.E."/>
            <person name="Eklund D.M."/>
            <person name="Florent S.N."/>
            <person name="Flores-Sandoval E."/>
            <person name="Fujiyama A."/>
            <person name="Fukuzawa H."/>
            <person name="Galik B."/>
            <person name="Grimanelli D."/>
            <person name="Grimwood J."/>
            <person name="Grossniklaus U."/>
            <person name="Hamada T."/>
            <person name="Haseloff J."/>
            <person name="Hetherington A.J."/>
            <person name="Higo A."/>
            <person name="Hirakawa Y."/>
            <person name="Hundley H.N."/>
            <person name="Ikeda Y."/>
            <person name="Inoue K."/>
            <person name="Inoue S.I."/>
            <person name="Ishida S."/>
            <person name="Jia Q."/>
            <person name="Kakita M."/>
            <person name="Kanazawa T."/>
            <person name="Kawai Y."/>
            <person name="Kawashima T."/>
            <person name="Kennedy M."/>
            <person name="Kinose K."/>
            <person name="Kinoshita T."/>
            <person name="Kohara Y."/>
            <person name="Koide E."/>
            <person name="Komatsu K."/>
            <person name="Kopischke S."/>
            <person name="Kubo M."/>
            <person name="Kyozuka J."/>
            <person name="Lagercrantz U."/>
            <person name="Lin S.S."/>
            <person name="Lindquist E."/>
            <person name="Lipzen A.M."/>
            <person name="Lu C.W."/>
            <person name="De Luna E."/>
            <person name="Martienssen R.A."/>
            <person name="Minamino N."/>
            <person name="Mizutani M."/>
            <person name="Mizutani M."/>
            <person name="Mochizuki N."/>
            <person name="Monte I."/>
            <person name="Mosher R."/>
            <person name="Nagasaki H."/>
            <person name="Nakagami H."/>
            <person name="Naramoto S."/>
            <person name="Nishitani K."/>
            <person name="Ohtani M."/>
            <person name="Okamoto T."/>
            <person name="Okumura M."/>
            <person name="Phillips J."/>
            <person name="Pollak B."/>
            <person name="Reinders A."/>
            <person name="Rovekamp M."/>
            <person name="Sano R."/>
            <person name="Sawa S."/>
            <person name="Schmid M.W."/>
            <person name="Shirakawa M."/>
            <person name="Solano R."/>
            <person name="Spunde A."/>
            <person name="Suetsugu N."/>
            <person name="Sugano S."/>
            <person name="Sugiyama A."/>
            <person name="Sun R."/>
            <person name="Suzuki Y."/>
            <person name="Takenaka M."/>
            <person name="Takezawa D."/>
            <person name="Tomogane H."/>
            <person name="Tsuzuki M."/>
            <person name="Ueda T."/>
            <person name="Umeda M."/>
            <person name="Ward J.M."/>
            <person name="Watanabe Y."/>
            <person name="Yazaki K."/>
            <person name="Yokoyama R."/>
            <person name="Yoshitake Y."/>
            <person name="Yotsui I."/>
            <person name="Zachgo S."/>
            <person name="Schmutz J."/>
        </authorList>
    </citation>
    <scope>NUCLEOTIDE SEQUENCE [LARGE SCALE GENOMIC DNA]</scope>
    <source>
        <strain evidence="2">Tak-1</strain>
    </source>
</reference>
<dbReference type="Gramene" id="Mp7g17670.1">
    <property type="protein sequence ID" value="Mp7g17670.1.cds"/>
    <property type="gene ID" value="Mp7g17670"/>
</dbReference>
<keyword evidence="2" id="KW-1185">Reference proteome</keyword>
<protein>
    <submittedName>
        <fullName evidence="1">Uncharacterized protein</fullName>
    </submittedName>
</protein>
<evidence type="ECO:0000313" key="1">
    <source>
        <dbReference type="EMBL" id="PTQ38505.1"/>
    </source>
</evidence>
<dbReference type="AlphaFoldDB" id="A0A2R6WXD5"/>
<dbReference type="Proteomes" id="UP000244005">
    <property type="component" value="Unassembled WGS sequence"/>
</dbReference>
<sequence length="78" mass="8724">MLRERVPFDFGQAAAFEETTKYGRKEGGETRRDGVVVFMVRVLVKLPVSNTSESIGRLEVAYPFRFPPTPLSIQGSTC</sequence>